<dbReference type="OrthoDB" id="5640599at2"/>
<dbReference type="RefSeq" id="WP_115330137.1">
    <property type="nucleotide sequence ID" value="NZ_CAAAHP010000004.1"/>
</dbReference>
<evidence type="ECO:0000313" key="1">
    <source>
        <dbReference type="EMBL" id="STX50418.1"/>
    </source>
</evidence>
<dbReference type="AlphaFoldDB" id="A0A378JIC2"/>
<gene>
    <name evidence="1" type="ORF">NCTC13316_00499</name>
</gene>
<dbReference type="EMBL" id="UGOD01000001">
    <property type="protein sequence ID" value="STX50418.1"/>
    <property type="molecule type" value="Genomic_DNA"/>
</dbReference>
<evidence type="ECO:0000313" key="2">
    <source>
        <dbReference type="Proteomes" id="UP000254794"/>
    </source>
</evidence>
<keyword evidence="2" id="KW-1185">Reference proteome</keyword>
<protein>
    <submittedName>
        <fullName evidence="1">Uncharacterized protein</fullName>
    </submittedName>
</protein>
<reference evidence="1 2" key="1">
    <citation type="submission" date="2018-06" db="EMBL/GenBank/DDBJ databases">
        <authorList>
            <consortium name="Pathogen Informatics"/>
            <person name="Doyle S."/>
        </authorList>
    </citation>
    <scope>NUCLEOTIDE SEQUENCE [LARGE SCALE GENOMIC DNA]</scope>
    <source>
        <strain evidence="1 2">NCTC13316</strain>
    </source>
</reference>
<name>A0A378JIC2_9GAMM</name>
<organism evidence="1 2">
    <name type="scientific">Legionella busanensis</name>
    <dbReference type="NCBI Taxonomy" id="190655"/>
    <lineage>
        <taxon>Bacteria</taxon>
        <taxon>Pseudomonadati</taxon>
        <taxon>Pseudomonadota</taxon>
        <taxon>Gammaproteobacteria</taxon>
        <taxon>Legionellales</taxon>
        <taxon>Legionellaceae</taxon>
        <taxon>Legionella</taxon>
    </lineage>
</organism>
<accession>A0A378JIC2</accession>
<sequence>MITGKASIYEAIIKVEDKIVFKTDGDDLDHLIASLSVHCESEKSGAEAEIIEVSTHNIVYRCHKQSASYD</sequence>
<proteinExistence type="predicted"/>
<dbReference type="Proteomes" id="UP000254794">
    <property type="component" value="Unassembled WGS sequence"/>
</dbReference>